<evidence type="ECO:0000313" key="1">
    <source>
        <dbReference type="EMBL" id="KAI0063330.1"/>
    </source>
</evidence>
<gene>
    <name evidence="1" type="ORF">BV25DRAFT_1915248</name>
</gene>
<protein>
    <submittedName>
        <fullName evidence="1">Uncharacterized protein</fullName>
    </submittedName>
</protein>
<dbReference type="EMBL" id="MU277203">
    <property type="protein sequence ID" value="KAI0063330.1"/>
    <property type="molecule type" value="Genomic_DNA"/>
</dbReference>
<reference evidence="1" key="2">
    <citation type="journal article" date="2022" name="New Phytol.">
        <title>Evolutionary transition to the ectomycorrhizal habit in the genomes of a hyperdiverse lineage of mushroom-forming fungi.</title>
        <authorList>
            <person name="Looney B."/>
            <person name="Miyauchi S."/>
            <person name="Morin E."/>
            <person name="Drula E."/>
            <person name="Courty P.E."/>
            <person name="Kohler A."/>
            <person name="Kuo A."/>
            <person name="LaButti K."/>
            <person name="Pangilinan J."/>
            <person name="Lipzen A."/>
            <person name="Riley R."/>
            <person name="Andreopoulos W."/>
            <person name="He G."/>
            <person name="Johnson J."/>
            <person name="Nolan M."/>
            <person name="Tritt A."/>
            <person name="Barry K.W."/>
            <person name="Grigoriev I.V."/>
            <person name="Nagy L.G."/>
            <person name="Hibbett D."/>
            <person name="Henrissat B."/>
            <person name="Matheny P.B."/>
            <person name="Labbe J."/>
            <person name="Martin F.M."/>
        </authorList>
    </citation>
    <scope>NUCLEOTIDE SEQUENCE</scope>
    <source>
        <strain evidence="1">HHB10654</strain>
    </source>
</reference>
<reference evidence="1" key="1">
    <citation type="submission" date="2021-03" db="EMBL/GenBank/DDBJ databases">
        <authorList>
            <consortium name="DOE Joint Genome Institute"/>
            <person name="Ahrendt S."/>
            <person name="Looney B.P."/>
            <person name="Miyauchi S."/>
            <person name="Morin E."/>
            <person name="Drula E."/>
            <person name="Courty P.E."/>
            <person name="Chicoki N."/>
            <person name="Fauchery L."/>
            <person name="Kohler A."/>
            <person name="Kuo A."/>
            <person name="Labutti K."/>
            <person name="Pangilinan J."/>
            <person name="Lipzen A."/>
            <person name="Riley R."/>
            <person name="Andreopoulos W."/>
            <person name="He G."/>
            <person name="Johnson J."/>
            <person name="Barry K.W."/>
            <person name="Grigoriev I.V."/>
            <person name="Nagy L."/>
            <person name="Hibbett D."/>
            <person name="Henrissat B."/>
            <person name="Matheny P.B."/>
            <person name="Labbe J."/>
            <person name="Martin F."/>
        </authorList>
    </citation>
    <scope>NUCLEOTIDE SEQUENCE</scope>
    <source>
        <strain evidence="1">HHB10654</strain>
    </source>
</reference>
<name>A0ACB8T5Z0_9AGAM</name>
<organism evidence="1 2">
    <name type="scientific">Artomyces pyxidatus</name>
    <dbReference type="NCBI Taxonomy" id="48021"/>
    <lineage>
        <taxon>Eukaryota</taxon>
        <taxon>Fungi</taxon>
        <taxon>Dikarya</taxon>
        <taxon>Basidiomycota</taxon>
        <taxon>Agaricomycotina</taxon>
        <taxon>Agaricomycetes</taxon>
        <taxon>Russulales</taxon>
        <taxon>Auriscalpiaceae</taxon>
        <taxon>Artomyces</taxon>
    </lineage>
</organism>
<sequence>MSTAYRLGPHWSGYIGIKKLIIFGDTYSYIGYHARAPPPSSSHPLGVPFPGTPVTESGRPNWVGHLITSYPHGQSNMLVYDYAVRGDTVPGVAKQVTQQFLPTVGRKPAWAAWSSWDSLFVTWIGTDDCRLMYTNERSELKPIVSYLFAAQEQLYATGARNFMLIDVPPIQRSPIGPTDGSDGSVRFRMWNEELRAGMATFTAIHPDCTVLLFSAWDVFNRVLDNPVAYGFNAQDIRVLGGSFWFDHIHPTSKFHDILACEIARFLTGLPPQYT</sequence>
<keyword evidence="2" id="KW-1185">Reference proteome</keyword>
<evidence type="ECO:0000313" key="2">
    <source>
        <dbReference type="Proteomes" id="UP000814140"/>
    </source>
</evidence>
<accession>A0ACB8T5Z0</accession>
<proteinExistence type="predicted"/>
<dbReference type="Proteomes" id="UP000814140">
    <property type="component" value="Unassembled WGS sequence"/>
</dbReference>
<comment type="caution">
    <text evidence="1">The sequence shown here is derived from an EMBL/GenBank/DDBJ whole genome shotgun (WGS) entry which is preliminary data.</text>
</comment>